<dbReference type="EMBL" id="AEIU01000072">
    <property type="protein sequence ID" value="EFP96634.1"/>
    <property type="molecule type" value="Genomic_DNA"/>
</dbReference>
<accession>E3BK06</accession>
<dbReference type="AlphaFoldDB" id="E3BK06"/>
<reference evidence="2 3" key="1">
    <citation type="journal article" date="2012" name="Int. J. Syst. Evol. Microbiol.">
        <title>Vibrio caribbeanicus sp. nov., isolated from the marine sponge Scleritoderma cyanea.</title>
        <authorList>
            <person name="Hoffmann M."/>
            <person name="Monday S.R."/>
            <person name="Allard M.W."/>
            <person name="Strain E.A."/>
            <person name="Whittaker P."/>
            <person name="Naum M."/>
            <person name="McCarthy P.J."/>
            <person name="Lopez J.V."/>
            <person name="Fischer M."/>
            <person name="Brown E.W."/>
        </authorList>
    </citation>
    <scope>NUCLEOTIDE SEQUENCE [LARGE SCALE GENOMIC DNA]</scope>
    <source>
        <strain evidence="2 3">ATCC BAA-2122</strain>
    </source>
</reference>
<dbReference type="OrthoDB" id="6506694at2"/>
<organism evidence="2 3">
    <name type="scientific">Vibrio caribbeanicus ATCC BAA-2122</name>
    <dbReference type="NCBI Taxonomy" id="796620"/>
    <lineage>
        <taxon>Bacteria</taxon>
        <taxon>Pseudomonadati</taxon>
        <taxon>Pseudomonadota</taxon>
        <taxon>Gammaproteobacteria</taxon>
        <taxon>Vibrionales</taxon>
        <taxon>Vibrionaceae</taxon>
        <taxon>Vibrio</taxon>
    </lineage>
</organism>
<comment type="caution">
    <text evidence="2">The sequence shown here is derived from an EMBL/GenBank/DDBJ whole genome shotgun (WGS) entry which is preliminary data.</text>
</comment>
<proteinExistence type="predicted"/>
<keyword evidence="3" id="KW-1185">Reference proteome</keyword>
<evidence type="ECO:0000313" key="2">
    <source>
        <dbReference type="EMBL" id="EFP96634.1"/>
    </source>
</evidence>
<dbReference type="Proteomes" id="UP000002943">
    <property type="component" value="Unassembled WGS sequence"/>
</dbReference>
<feature type="region of interest" description="Disordered" evidence="1">
    <location>
        <begin position="152"/>
        <end position="174"/>
    </location>
</feature>
<sequence>MAYDPTPSKFLAWGDSNNLFDYKSANAGQWFLGVLDTDSKEVFILPSDLEPPDVYIKTAVAQNGKHISRPQPAIPSAGWMSTPIKGMDIHGINSPEFFGDGVDGKVAQGGLRQHGRVVRAYNRIEDNCLGFAIIKMGTGFGEFRDRSNSLNSSLHKLDGNPRMSPSGRSVRMPEGWSNTLKQWLESKLGTRLQESYMP</sequence>
<protein>
    <submittedName>
        <fullName evidence="2">Uncharacterized protein</fullName>
    </submittedName>
</protein>
<evidence type="ECO:0000313" key="3">
    <source>
        <dbReference type="Proteomes" id="UP000002943"/>
    </source>
</evidence>
<evidence type="ECO:0000256" key="1">
    <source>
        <dbReference type="SAM" id="MobiDB-lite"/>
    </source>
</evidence>
<gene>
    <name evidence="2" type="ORF">VIBC2010_09927</name>
</gene>
<dbReference type="RefSeq" id="WP_009601360.1">
    <property type="nucleotide sequence ID" value="NZ_AEIU01000072.1"/>
</dbReference>
<name>E3BK06_9VIBR</name>